<dbReference type="InterPro" id="IPR004447">
    <property type="entry name" value="Peptidase_S41A"/>
</dbReference>
<dbReference type="RefSeq" id="WP_165269933.1">
    <property type="nucleotide sequence ID" value="NZ_JAALLS010000018.1"/>
</dbReference>
<evidence type="ECO:0000256" key="6">
    <source>
        <dbReference type="SAM" id="MobiDB-lite"/>
    </source>
</evidence>
<dbReference type="Pfam" id="PF03572">
    <property type="entry name" value="Peptidase_S41"/>
    <property type="match status" value="1"/>
</dbReference>
<dbReference type="SMART" id="SM00245">
    <property type="entry name" value="TSPc"/>
    <property type="match status" value="1"/>
</dbReference>
<name>A0A6M1T7H2_9BACT</name>
<keyword evidence="4 5" id="KW-0720">Serine protease</keyword>
<dbReference type="InterPro" id="IPR005151">
    <property type="entry name" value="Tail-specific_protease"/>
</dbReference>
<dbReference type="Gene3D" id="2.30.42.10">
    <property type="match status" value="1"/>
</dbReference>
<dbReference type="InterPro" id="IPR041489">
    <property type="entry name" value="PDZ_6"/>
</dbReference>
<reference evidence="8 9" key="1">
    <citation type="submission" date="2020-02" db="EMBL/GenBank/DDBJ databases">
        <title>Aliifodinibius halophilus 2W32, complete genome.</title>
        <authorList>
            <person name="Li Y."/>
            <person name="Wu S."/>
        </authorList>
    </citation>
    <scope>NUCLEOTIDE SEQUENCE [LARGE SCALE GENOMIC DNA]</scope>
    <source>
        <strain evidence="8 9">2W32</strain>
    </source>
</reference>
<dbReference type="SUPFAM" id="SSF50156">
    <property type="entry name" value="PDZ domain-like"/>
    <property type="match status" value="1"/>
</dbReference>
<dbReference type="CDD" id="cd06782">
    <property type="entry name" value="cpPDZ_CPP-like"/>
    <property type="match status" value="1"/>
</dbReference>
<dbReference type="PANTHER" id="PTHR32060:SF22">
    <property type="entry name" value="CARBOXYL-TERMINAL-PROCESSING PEPTIDASE 3, CHLOROPLASTIC"/>
    <property type="match status" value="1"/>
</dbReference>
<dbReference type="Gene3D" id="3.90.226.10">
    <property type="entry name" value="2-enoyl-CoA Hydratase, Chain A, domain 1"/>
    <property type="match status" value="1"/>
</dbReference>
<evidence type="ECO:0000313" key="8">
    <source>
        <dbReference type="EMBL" id="NGP89325.1"/>
    </source>
</evidence>
<feature type="region of interest" description="Disordered" evidence="6">
    <location>
        <begin position="362"/>
        <end position="381"/>
    </location>
</feature>
<dbReference type="GO" id="GO:0008236">
    <property type="term" value="F:serine-type peptidase activity"/>
    <property type="evidence" value="ECO:0007669"/>
    <property type="project" value="UniProtKB-KW"/>
</dbReference>
<keyword evidence="3 5" id="KW-0378">Hydrolase</keyword>
<dbReference type="SUPFAM" id="SSF52096">
    <property type="entry name" value="ClpP/crotonase"/>
    <property type="match status" value="1"/>
</dbReference>
<organism evidence="8 9">
    <name type="scientific">Fodinibius halophilus</name>
    <dbReference type="NCBI Taxonomy" id="1736908"/>
    <lineage>
        <taxon>Bacteria</taxon>
        <taxon>Pseudomonadati</taxon>
        <taxon>Balneolota</taxon>
        <taxon>Balneolia</taxon>
        <taxon>Balneolales</taxon>
        <taxon>Balneolaceae</taxon>
        <taxon>Fodinibius</taxon>
    </lineage>
</organism>
<proteinExistence type="inferred from homology"/>
<dbReference type="PROSITE" id="PS50106">
    <property type="entry name" value="PDZ"/>
    <property type="match status" value="1"/>
</dbReference>
<evidence type="ECO:0000313" key="9">
    <source>
        <dbReference type="Proteomes" id="UP000479132"/>
    </source>
</evidence>
<evidence type="ECO:0000256" key="3">
    <source>
        <dbReference type="ARBA" id="ARBA00022801"/>
    </source>
</evidence>
<feature type="domain" description="PDZ" evidence="7">
    <location>
        <begin position="87"/>
        <end position="150"/>
    </location>
</feature>
<dbReference type="InterPro" id="IPR001478">
    <property type="entry name" value="PDZ"/>
</dbReference>
<keyword evidence="9" id="KW-1185">Reference proteome</keyword>
<dbReference type="InterPro" id="IPR036034">
    <property type="entry name" value="PDZ_sf"/>
</dbReference>
<evidence type="ECO:0000256" key="4">
    <source>
        <dbReference type="ARBA" id="ARBA00022825"/>
    </source>
</evidence>
<dbReference type="InterPro" id="IPR029045">
    <property type="entry name" value="ClpP/crotonase-like_dom_sf"/>
</dbReference>
<dbReference type="Pfam" id="PF17820">
    <property type="entry name" value="PDZ_6"/>
    <property type="match status" value="1"/>
</dbReference>
<evidence type="ECO:0000256" key="2">
    <source>
        <dbReference type="ARBA" id="ARBA00022670"/>
    </source>
</evidence>
<protein>
    <submittedName>
        <fullName evidence="8">S41 family peptidase</fullName>
    </submittedName>
</protein>
<evidence type="ECO:0000256" key="5">
    <source>
        <dbReference type="RuleBase" id="RU004404"/>
    </source>
</evidence>
<evidence type="ECO:0000259" key="7">
    <source>
        <dbReference type="PROSITE" id="PS50106"/>
    </source>
</evidence>
<dbReference type="Proteomes" id="UP000479132">
    <property type="component" value="Unassembled WGS sequence"/>
</dbReference>
<sequence length="548" mass="61138">MGKWKKIVAGSVLAITSLAVMGLVRNPDIYFLIKKNFTIFSEVYREVSLHYVDEVNPEQLMRKGIDAMLESLDPYTVLIDEADNQSMEIMTRGSYGGVGMDVGYRGDDIVVIAPLEGYSAHSKGIRTGDVITAVDGVPVNSLSPEEVRSLTTGEPGTTVTMTVQRYGIDDPLKFELTRQRVEVKNVPYVGFVGEQKKVGYILLSRFSQNAAGEVQEAIEHLQAQKELQGLVLDLRNNPGGLLDQAVGLVDKFVPQGRTVVETRGRLRQHNNSFKTKETPLLPDLSVVILQNGGSASASEIVAGAMQDLDRAVIMGEQSFGKGLVQVVRPLSYNTSLKLTTSRYYIPSGRSIQSVTYTHDQNNSVVNKPDSTRRKFRTKSGRPVFDGDGISPDIQISDKKPSLLQTSLMQQNMIFKFANKYAANHDSLEHKMGADTLFEKFQRYIEDQEFEYETPSEKYLAKIDSALQIAEDEKKHLTALGNKIESNKTQAFYNQRDVIDQLLYQELIARYKGKKGQYSASLPYDRVVNEAVKVLMDSSRYNNILSVSN</sequence>
<dbReference type="CDD" id="cd07560">
    <property type="entry name" value="Peptidase_S41_CPP"/>
    <property type="match status" value="1"/>
</dbReference>
<dbReference type="GO" id="GO:0006508">
    <property type="term" value="P:proteolysis"/>
    <property type="evidence" value="ECO:0007669"/>
    <property type="project" value="UniProtKB-KW"/>
</dbReference>
<dbReference type="AlphaFoldDB" id="A0A6M1T7H2"/>
<dbReference type="GO" id="GO:0004175">
    <property type="term" value="F:endopeptidase activity"/>
    <property type="evidence" value="ECO:0007669"/>
    <property type="project" value="TreeGrafter"/>
</dbReference>
<gene>
    <name evidence="8" type="ORF">G3569_13280</name>
</gene>
<evidence type="ECO:0000256" key="1">
    <source>
        <dbReference type="ARBA" id="ARBA00009179"/>
    </source>
</evidence>
<keyword evidence="2 5" id="KW-0645">Protease</keyword>
<comment type="caution">
    <text evidence="8">The sequence shown here is derived from an EMBL/GenBank/DDBJ whole genome shotgun (WGS) entry which is preliminary data.</text>
</comment>
<comment type="similarity">
    <text evidence="1 5">Belongs to the peptidase S41A family.</text>
</comment>
<dbReference type="Gene3D" id="3.30.750.44">
    <property type="match status" value="1"/>
</dbReference>
<dbReference type="PANTHER" id="PTHR32060">
    <property type="entry name" value="TAIL-SPECIFIC PROTEASE"/>
    <property type="match status" value="1"/>
</dbReference>
<accession>A0A6M1T7H2</accession>
<dbReference type="EMBL" id="JAALLS010000018">
    <property type="protein sequence ID" value="NGP89325.1"/>
    <property type="molecule type" value="Genomic_DNA"/>
</dbReference>
<dbReference type="NCBIfam" id="TIGR00225">
    <property type="entry name" value="prc"/>
    <property type="match status" value="1"/>
</dbReference>
<dbReference type="SMART" id="SM00228">
    <property type="entry name" value="PDZ"/>
    <property type="match status" value="1"/>
</dbReference>